<feature type="non-terminal residue" evidence="3">
    <location>
        <position position="398"/>
    </location>
</feature>
<comment type="caution">
    <text evidence="3">The sequence shown here is derived from an EMBL/GenBank/DDBJ whole genome shotgun (WGS) entry which is preliminary data.</text>
</comment>
<evidence type="ECO:0000259" key="2">
    <source>
        <dbReference type="Pfam" id="PF13166"/>
    </source>
</evidence>
<proteinExistence type="predicted"/>
<reference evidence="3" key="1">
    <citation type="journal article" date="2014" name="Front. Microbiol.">
        <title>High frequency of phylogenetically diverse reductive dehalogenase-homologous genes in deep subseafloor sedimentary metagenomes.</title>
        <authorList>
            <person name="Kawai M."/>
            <person name="Futagami T."/>
            <person name="Toyoda A."/>
            <person name="Takaki Y."/>
            <person name="Nishi S."/>
            <person name="Hori S."/>
            <person name="Arai W."/>
            <person name="Tsubouchi T."/>
            <person name="Morono Y."/>
            <person name="Uchiyama I."/>
            <person name="Ito T."/>
            <person name="Fujiyama A."/>
            <person name="Inagaki F."/>
            <person name="Takami H."/>
        </authorList>
    </citation>
    <scope>NUCLEOTIDE SEQUENCE</scope>
    <source>
        <strain evidence="3">Expedition CK06-06</strain>
    </source>
</reference>
<sequence length="398" mass="45678">MIKKITKIKNLGIFSDYQWNFNIPEFKRFNLIYGWNGSGKTALSQLFASFVNGKSETYPELEYKIQTDEGDFTHSTPYNRQIRIFNQDYISENIDILSGKAKPIFILGKENKELAAVIKEDEKTLKGDPEKKGNLGKLKELELKKKEIERKEKEKGKQFTDIAKIISSNTSGVLARNYRKNNAEQSFAKLQVKQILSDEEKNKYSLTLKQQEKPILNELSSNNIKENANSIILDSQSLLKRTVETVIIERLKENADVSKWVEEGLELHTIKKSTNCEFCSRPLPKERISDLLAYFNDADKKLKDAINVLLGKIEQLHTTIKNLNVLDKANLYDELQKKCSLKADNFNNYKTELLRSISKFKKVVESKKSHTTDSLELNVNIDTEPFISAINAVNIDIN</sequence>
<dbReference type="Pfam" id="PF13166">
    <property type="entry name" value="AAA_13"/>
    <property type="match status" value="1"/>
</dbReference>
<organism evidence="3">
    <name type="scientific">marine sediment metagenome</name>
    <dbReference type="NCBI Taxonomy" id="412755"/>
    <lineage>
        <taxon>unclassified sequences</taxon>
        <taxon>metagenomes</taxon>
        <taxon>ecological metagenomes</taxon>
    </lineage>
</organism>
<keyword evidence="1" id="KW-0175">Coiled coil</keyword>
<dbReference type="EMBL" id="BART01002300">
    <property type="protein sequence ID" value="GAG59456.1"/>
    <property type="molecule type" value="Genomic_DNA"/>
</dbReference>
<gene>
    <name evidence="3" type="ORF">S01H4_07138</name>
</gene>
<evidence type="ECO:0000313" key="3">
    <source>
        <dbReference type="EMBL" id="GAG59456.1"/>
    </source>
</evidence>
<protein>
    <recommendedName>
        <fullName evidence="2">Protein CR006 P-loop domain-containing protein</fullName>
    </recommendedName>
</protein>
<dbReference type="AlphaFoldDB" id="X1AHG6"/>
<feature type="coiled-coil region" evidence="1">
    <location>
        <begin position="131"/>
        <end position="158"/>
    </location>
</feature>
<evidence type="ECO:0000256" key="1">
    <source>
        <dbReference type="SAM" id="Coils"/>
    </source>
</evidence>
<feature type="domain" description="Protein CR006 P-loop" evidence="2">
    <location>
        <begin position="11"/>
        <end position="391"/>
    </location>
</feature>
<accession>X1AHG6</accession>
<dbReference type="InterPro" id="IPR026866">
    <property type="entry name" value="CR006_AAA"/>
</dbReference>
<name>X1AHG6_9ZZZZ</name>